<dbReference type="InterPro" id="IPR036971">
    <property type="entry name" value="PDEase_catalytic_dom_sf"/>
</dbReference>
<evidence type="ECO:0000256" key="7">
    <source>
        <dbReference type="SAM" id="Phobius"/>
    </source>
</evidence>
<dbReference type="Gene3D" id="1.10.1300.10">
    <property type="entry name" value="3'5'-cyclic nucleotide phosphodiesterase, catalytic domain"/>
    <property type="match status" value="1"/>
</dbReference>
<organism evidence="10 11">
    <name type="scientific">Cylindrotheca closterium</name>
    <dbReference type="NCBI Taxonomy" id="2856"/>
    <lineage>
        <taxon>Eukaryota</taxon>
        <taxon>Sar</taxon>
        <taxon>Stramenopiles</taxon>
        <taxon>Ochrophyta</taxon>
        <taxon>Bacillariophyta</taxon>
        <taxon>Bacillariophyceae</taxon>
        <taxon>Bacillariophycidae</taxon>
        <taxon>Bacillariales</taxon>
        <taxon>Bacillariaceae</taxon>
        <taxon>Cylindrotheca</taxon>
    </lineage>
</organism>
<dbReference type="InterPro" id="IPR050401">
    <property type="entry name" value="Cyclic_nucleotide_synthase"/>
</dbReference>
<protein>
    <recommendedName>
        <fullName evidence="12">Phosphodiesterase</fullName>
    </recommendedName>
</protein>
<name>A0AAD2G2F0_9STRA</name>
<evidence type="ECO:0000256" key="2">
    <source>
        <dbReference type="ARBA" id="ARBA00022692"/>
    </source>
</evidence>
<proteinExistence type="predicted"/>
<evidence type="ECO:0000256" key="5">
    <source>
        <dbReference type="ARBA" id="ARBA00023136"/>
    </source>
</evidence>
<evidence type="ECO:0000259" key="8">
    <source>
        <dbReference type="PROSITE" id="PS50125"/>
    </source>
</evidence>
<keyword evidence="4 7" id="KW-1133">Transmembrane helix</keyword>
<keyword evidence="5 7" id="KW-0472">Membrane</keyword>
<dbReference type="InterPro" id="IPR029787">
    <property type="entry name" value="Nucleotide_cyclase"/>
</dbReference>
<dbReference type="InterPro" id="IPR003607">
    <property type="entry name" value="HD/PDEase_dom"/>
</dbReference>
<evidence type="ECO:0000256" key="1">
    <source>
        <dbReference type="ARBA" id="ARBA00004370"/>
    </source>
</evidence>
<dbReference type="GO" id="GO:0004114">
    <property type="term" value="F:3',5'-cyclic-nucleotide phosphodiesterase activity"/>
    <property type="evidence" value="ECO:0007669"/>
    <property type="project" value="InterPro"/>
</dbReference>
<dbReference type="Pfam" id="PF00233">
    <property type="entry name" value="PDEase_I"/>
    <property type="match status" value="1"/>
</dbReference>
<dbReference type="GO" id="GO:0007168">
    <property type="term" value="P:receptor guanylyl cyclase signaling pathway"/>
    <property type="evidence" value="ECO:0007669"/>
    <property type="project" value="TreeGrafter"/>
</dbReference>
<feature type="domain" description="PDEase" evidence="9">
    <location>
        <begin position="776"/>
        <end position="1146"/>
    </location>
</feature>
<feature type="transmembrane region" description="Helical" evidence="7">
    <location>
        <begin position="434"/>
        <end position="459"/>
    </location>
</feature>
<dbReference type="GO" id="GO:0000166">
    <property type="term" value="F:nucleotide binding"/>
    <property type="evidence" value="ECO:0007669"/>
    <property type="project" value="UniProtKB-KW"/>
</dbReference>
<evidence type="ECO:0000256" key="6">
    <source>
        <dbReference type="ARBA" id="ARBA00023239"/>
    </source>
</evidence>
<dbReference type="PANTHER" id="PTHR11920:SF335">
    <property type="entry name" value="GUANYLATE CYCLASE"/>
    <property type="match status" value="1"/>
</dbReference>
<dbReference type="SUPFAM" id="SSF109604">
    <property type="entry name" value="HD-domain/PDEase-like"/>
    <property type="match status" value="1"/>
</dbReference>
<comment type="caution">
    <text evidence="10">The sequence shown here is derived from an EMBL/GenBank/DDBJ whole genome shotgun (WGS) entry which is preliminary data.</text>
</comment>
<dbReference type="SUPFAM" id="SSF55073">
    <property type="entry name" value="Nucleotide cyclase"/>
    <property type="match status" value="1"/>
</dbReference>
<reference evidence="10" key="1">
    <citation type="submission" date="2023-08" db="EMBL/GenBank/DDBJ databases">
        <authorList>
            <person name="Audoor S."/>
            <person name="Bilcke G."/>
        </authorList>
    </citation>
    <scope>NUCLEOTIDE SEQUENCE</scope>
</reference>
<dbReference type="SMART" id="SM00471">
    <property type="entry name" value="HDc"/>
    <property type="match status" value="1"/>
</dbReference>
<keyword evidence="6" id="KW-0456">Lyase</keyword>
<evidence type="ECO:0000256" key="3">
    <source>
        <dbReference type="ARBA" id="ARBA00022741"/>
    </source>
</evidence>
<evidence type="ECO:0008006" key="12">
    <source>
        <dbReference type="Google" id="ProtNLM"/>
    </source>
</evidence>
<dbReference type="AlphaFoldDB" id="A0AAD2G2F0"/>
<dbReference type="PROSITE" id="PS51845">
    <property type="entry name" value="PDEASE_I_2"/>
    <property type="match status" value="1"/>
</dbReference>
<dbReference type="EMBL" id="CAKOGP040002047">
    <property type="protein sequence ID" value="CAJ1960174.1"/>
    <property type="molecule type" value="Genomic_DNA"/>
</dbReference>
<dbReference type="SMART" id="SM00044">
    <property type="entry name" value="CYCc"/>
    <property type="match status" value="1"/>
</dbReference>
<keyword evidence="11" id="KW-1185">Reference proteome</keyword>
<dbReference type="InterPro" id="IPR002073">
    <property type="entry name" value="PDEase_catalytic_dom"/>
</dbReference>
<comment type="subcellular location">
    <subcellularLocation>
        <location evidence="1">Membrane</location>
    </subcellularLocation>
</comment>
<feature type="transmembrane region" description="Helical" evidence="7">
    <location>
        <begin position="54"/>
        <end position="75"/>
    </location>
</feature>
<dbReference type="Proteomes" id="UP001295423">
    <property type="component" value="Unassembled WGS sequence"/>
</dbReference>
<dbReference type="GO" id="GO:0005886">
    <property type="term" value="C:plasma membrane"/>
    <property type="evidence" value="ECO:0007669"/>
    <property type="project" value="TreeGrafter"/>
</dbReference>
<dbReference type="PROSITE" id="PS50125">
    <property type="entry name" value="GUANYLATE_CYCLASE_2"/>
    <property type="match status" value="1"/>
</dbReference>
<keyword evidence="3" id="KW-0547">Nucleotide-binding</keyword>
<dbReference type="Pfam" id="PF00211">
    <property type="entry name" value="Guanylate_cyc"/>
    <property type="match status" value="1"/>
</dbReference>
<sequence>MAEDWHSIASRSQYTNSQPSEFLSGTSEVSVDTASVYHPEVAEQEDRAIARAKLSVAFVLVLGVAGLAVGVYTLVNDQEQEGFQNNFAGYGSEVIQVAEQKAAQLFRALDAFSVGVASAAKAKNESWPFVTIDDWSLKAKKLIDQADVSDTAMAFLPIVQSDQRENWTAYTSKLAPKYYQNSIKNEGRNVTVDYYMENTVPYIHFYNVHDNFAVTPITWPSFSLPVWQVYPLRTGAIVPEIDLLVTNFDIAIEPTAGNLAATSIAARSPTSDFTPLVEDVTTGKTRALSAILQPVYEEIDTDANDRRVVGFVWFRLDWALYLQNILTENTNGIIAVIRGSCPIIDVFDYSFGQSSEGQNFAGLVLSYRIDGPKATFLGAVDAHDPEYNGMEESGVFVDLDIDPANVPEGGCIPRMTLHLYPSGDLEKEYKTPNAFIFAGFVAAVFVFTSLVFLVYDYYVKKRQKKVMDRIIQQDRIVADVFPSAIRDRLYGHPKDEKQYKKGSAFDLLGYEQESASVAADAPLADLFPNTTVVFADIAGFTAWSSAREPHQVFILLESIYGAFDKMAYRHGVFKVETVGDCYVSVAGLPDPIDEHAVVACKFARDCLRKMKQITVKLEVSLGPDTAELDLRTGIHSGQVTAGVLRGERSRFQLFGDTMNTAARMESSGERNRIQLSQATANLLREDGFSKWIVARKGKTFVKGKGEMQTYWMRTGARVELGESDGVKKVYETAETVEEKSEDFDLEIENFQGMSKNERLVEWHIEVLSTLLEQIIASRGGNTKTIDNLAPSETSLGRDGNVLDEFIPIIPLKRLNEEELKLRQNPSSMGIGENVKLQLRNYLLGIAGMYRGNPFHNFAHASHVTASVKKLLSRIVNTGDGNGLGRTNRRPSVNMIDLAGHSYGITSDPLTQFAVVFSAIIHDVDHPGVPNTQLVKENTRNAQIYKKSVAEQNSVDLAWDLLMQKEYATLRACIYHSEEELKRFRQLVVNTVLATDIVDKELQALRKNRWETAFSGAVENDNSTLNDDRKATIVIEHLIQASDVSHTMQHWHIYKSWNEKFFMECYGAFKAGRAEADPSIKWYEGEIGFFDFYVIPLAKKLDNCGVFGVSSDEYLNYAQGNRDEWKREGKQLVEEFRTKYEENARNGKGDNEHWISSIAS</sequence>
<dbReference type="GO" id="GO:0001653">
    <property type="term" value="F:peptide receptor activity"/>
    <property type="evidence" value="ECO:0007669"/>
    <property type="project" value="TreeGrafter"/>
</dbReference>
<dbReference type="PANTHER" id="PTHR11920">
    <property type="entry name" value="GUANYLYL CYCLASE"/>
    <property type="match status" value="1"/>
</dbReference>
<evidence type="ECO:0000313" key="11">
    <source>
        <dbReference type="Proteomes" id="UP001295423"/>
    </source>
</evidence>
<dbReference type="Gene3D" id="3.30.70.1230">
    <property type="entry name" value="Nucleotide cyclase"/>
    <property type="match status" value="1"/>
</dbReference>
<evidence type="ECO:0000259" key="9">
    <source>
        <dbReference type="PROSITE" id="PS51845"/>
    </source>
</evidence>
<feature type="domain" description="Guanylate cyclase" evidence="8">
    <location>
        <begin position="531"/>
        <end position="665"/>
    </location>
</feature>
<gene>
    <name evidence="10" type="ORF">CYCCA115_LOCUS18590</name>
</gene>
<dbReference type="GO" id="GO:0035556">
    <property type="term" value="P:intracellular signal transduction"/>
    <property type="evidence" value="ECO:0007669"/>
    <property type="project" value="InterPro"/>
</dbReference>
<dbReference type="CDD" id="cd07302">
    <property type="entry name" value="CHD"/>
    <property type="match status" value="1"/>
</dbReference>
<evidence type="ECO:0000313" key="10">
    <source>
        <dbReference type="EMBL" id="CAJ1960174.1"/>
    </source>
</evidence>
<accession>A0AAD2G2F0</accession>
<dbReference type="InterPro" id="IPR001054">
    <property type="entry name" value="A/G_cyclase"/>
</dbReference>
<evidence type="ECO:0000256" key="4">
    <source>
        <dbReference type="ARBA" id="ARBA00022989"/>
    </source>
</evidence>
<keyword evidence="2 7" id="KW-0812">Transmembrane</keyword>
<dbReference type="GO" id="GO:0004016">
    <property type="term" value="F:adenylate cyclase activity"/>
    <property type="evidence" value="ECO:0007669"/>
    <property type="project" value="TreeGrafter"/>
</dbReference>
<dbReference type="GO" id="GO:0004383">
    <property type="term" value="F:guanylate cyclase activity"/>
    <property type="evidence" value="ECO:0007669"/>
    <property type="project" value="TreeGrafter"/>
</dbReference>